<feature type="domain" description="Calcineurin-like phosphoesterase" evidence="3">
    <location>
        <begin position="8"/>
        <end position="205"/>
    </location>
</feature>
<name>A0A918CXZ2_9BACI</name>
<dbReference type="PANTHER" id="PTHR11575">
    <property type="entry name" value="5'-NUCLEOTIDASE-RELATED"/>
    <property type="match status" value="1"/>
</dbReference>
<evidence type="ECO:0000313" key="5">
    <source>
        <dbReference type="EMBL" id="GGN48415.1"/>
    </source>
</evidence>
<evidence type="ECO:0000256" key="2">
    <source>
        <dbReference type="RuleBase" id="RU362119"/>
    </source>
</evidence>
<reference evidence="5" key="2">
    <citation type="submission" date="2020-09" db="EMBL/GenBank/DDBJ databases">
        <authorList>
            <person name="Sun Q."/>
            <person name="Ohkuma M."/>
        </authorList>
    </citation>
    <scope>NUCLEOTIDE SEQUENCE</scope>
    <source>
        <strain evidence="5">JCM 17251</strain>
    </source>
</reference>
<evidence type="ECO:0000313" key="6">
    <source>
        <dbReference type="Proteomes" id="UP000624041"/>
    </source>
</evidence>
<dbReference type="SUPFAM" id="SSF55816">
    <property type="entry name" value="5'-nucleotidase (syn. UDP-sugar hydrolase), C-terminal domain"/>
    <property type="match status" value="1"/>
</dbReference>
<dbReference type="PRINTS" id="PR01607">
    <property type="entry name" value="APYRASEFAMLY"/>
</dbReference>
<dbReference type="SUPFAM" id="SSF56300">
    <property type="entry name" value="Metallo-dependent phosphatases"/>
    <property type="match status" value="1"/>
</dbReference>
<dbReference type="PIRSF" id="PIRSF036361">
    <property type="entry name" value="YunD"/>
    <property type="match status" value="1"/>
</dbReference>
<keyword evidence="2" id="KW-0378">Hydrolase</keyword>
<protein>
    <submittedName>
        <fullName evidence="5">Metallophosphoesterase YunD</fullName>
    </submittedName>
</protein>
<gene>
    <name evidence="5" type="primary">yunD</name>
    <name evidence="5" type="ORF">GCM10007971_00050</name>
</gene>
<evidence type="ECO:0000259" key="4">
    <source>
        <dbReference type="Pfam" id="PF02872"/>
    </source>
</evidence>
<evidence type="ECO:0000259" key="3">
    <source>
        <dbReference type="Pfam" id="PF00149"/>
    </source>
</evidence>
<dbReference type="Gene3D" id="3.90.780.10">
    <property type="entry name" value="5'-Nucleotidase, C-terminal domain"/>
    <property type="match status" value="1"/>
</dbReference>
<keyword evidence="2" id="KW-0547">Nucleotide-binding</keyword>
<accession>A0A918CXZ2</accession>
<keyword evidence="1" id="KW-0732">Signal</keyword>
<dbReference type="CDD" id="cd00845">
    <property type="entry name" value="MPP_UshA_N_like"/>
    <property type="match status" value="1"/>
</dbReference>
<dbReference type="Proteomes" id="UP000624041">
    <property type="component" value="Unassembled WGS sequence"/>
</dbReference>
<dbReference type="InterPro" id="IPR036907">
    <property type="entry name" value="5'-Nucleotdase_C_sf"/>
</dbReference>
<dbReference type="PANTHER" id="PTHR11575:SF24">
    <property type="entry name" value="5'-NUCLEOTIDASE"/>
    <property type="match status" value="1"/>
</dbReference>
<organism evidence="5 6">
    <name type="scientific">Oceanobacillus indicireducens</name>
    <dbReference type="NCBI Taxonomy" id="1004261"/>
    <lineage>
        <taxon>Bacteria</taxon>
        <taxon>Bacillati</taxon>
        <taxon>Bacillota</taxon>
        <taxon>Bacilli</taxon>
        <taxon>Bacillales</taxon>
        <taxon>Bacillaceae</taxon>
        <taxon>Oceanobacillus</taxon>
    </lineage>
</organism>
<dbReference type="AlphaFoldDB" id="A0A918CXZ2"/>
<dbReference type="GO" id="GO:0016787">
    <property type="term" value="F:hydrolase activity"/>
    <property type="evidence" value="ECO:0007669"/>
    <property type="project" value="UniProtKB-KW"/>
</dbReference>
<comment type="similarity">
    <text evidence="2">Belongs to the 5'-nucleotidase family.</text>
</comment>
<dbReference type="GO" id="GO:0009166">
    <property type="term" value="P:nucleotide catabolic process"/>
    <property type="evidence" value="ECO:0007669"/>
    <property type="project" value="InterPro"/>
</dbReference>
<dbReference type="InterPro" id="IPR029052">
    <property type="entry name" value="Metallo-depent_PP-like"/>
</dbReference>
<dbReference type="GO" id="GO:0000166">
    <property type="term" value="F:nucleotide binding"/>
    <property type="evidence" value="ECO:0007669"/>
    <property type="project" value="UniProtKB-KW"/>
</dbReference>
<dbReference type="InterPro" id="IPR004843">
    <property type="entry name" value="Calcineurin-like_PHP"/>
</dbReference>
<proteinExistence type="inferred from homology"/>
<sequence>MKEKLYFYYTNDLHSDFSQWPRTAGYLKDMKKNRIAREDAHYLVDVGDHMDRVHPISEASMGKANVKLLNEVGYDVITLGNNEGITLSHDDLYHLYDGAEFEVVCANLKHKEQNPPAWLHDTRIIQTESGVRIGMIGLTAPFNAFYGLLGWHLTSPFEELEKQLASLKKETDIIILLSHLGISEDEAIARKFPDIDVIIGGHTHHLLRTGEYVNNSLLTAAGKHCMYVGEVILTYDHDKKELIHKEAYTTDVSSYPEDEDTRGLLAELEKEASGILGTEVVYLEEGFQADWFSDVPMMQDLTETVRKWTAADASLLNAGLLLDGLPKGMVTYGDIHRICPHPINPVVVHLRGDELIEVIRASLKKDFMEIQLKGFGFRGKVIGRMLFAGLSISTTLRANGTEAVTGVTFCDGSAVEKQKTYRIATADTFTFGRLLPEIAKSEMKQYFLPEFLRDLLLDTLRNKTPQP</sequence>
<dbReference type="InterPro" id="IPR008334">
    <property type="entry name" value="5'-Nucleotdase_C"/>
</dbReference>
<dbReference type="EMBL" id="BMOS01000001">
    <property type="protein sequence ID" value="GGN48415.1"/>
    <property type="molecule type" value="Genomic_DNA"/>
</dbReference>
<dbReference type="InterPro" id="IPR011240">
    <property type="entry name" value="Pesterase_YunD"/>
</dbReference>
<keyword evidence="6" id="KW-1185">Reference proteome</keyword>
<reference evidence="5" key="1">
    <citation type="journal article" date="2014" name="Int. J. Syst. Evol. Microbiol.">
        <title>Complete genome sequence of Corynebacterium casei LMG S-19264T (=DSM 44701T), isolated from a smear-ripened cheese.</title>
        <authorList>
            <consortium name="US DOE Joint Genome Institute (JGI-PGF)"/>
            <person name="Walter F."/>
            <person name="Albersmeier A."/>
            <person name="Kalinowski J."/>
            <person name="Ruckert C."/>
        </authorList>
    </citation>
    <scope>NUCLEOTIDE SEQUENCE</scope>
    <source>
        <strain evidence="5">JCM 17251</strain>
    </source>
</reference>
<dbReference type="InterPro" id="IPR006179">
    <property type="entry name" value="5_nucleotidase/apyrase"/>
</dbReference>
<comment type="caution">
    <text evidence="5">The sequence shown here is derived from an EMBL/GenBank/DDBJ whole genome shotgun (WGS) entry which is preliminary data.</text>
</comment>
<dbReference type="Pfam" id="PF02872">
    <property type="entry name" value="5_nucleotid_C"/>
    <property type="match status" value="1"/>
</dbReference>
<evidence type="ECO:0000256" key="1">
    <source>
        <dbReference type="ARBA" id="ARBA00022729"/>
    </source>
</evidence>
<dbReference type="Gene3D" id="3.60.21.10">
    <property type="match status" value="1"/>
</dbReference>
<dbReference type="Pfam" id="PF00149">
    <property type="entry name" value="Metallophos"/>
    <property type="match status" value="1"/>
</dbReference>
<feature type="domain" description="5'-Nucleotidase C-terminal" evidence="4">
    <location>
        <begin position="291"/>
        <end position="428"/>
    </location>
</feature>
<dbReference type="RefSeq" id="WP_188855510.1">
    <property type="nucleotide sequence ID" value="NZ_BMOS01000001.1"/>
</dbReference>